<keyword evidence="2" id="KW-1133">Transmembrane helix</keyword>
<name>A0A1C5JF13_9ACTN</name>
<feature type="transmembrane region" description="Helical" evidence="2">
    <location>
        <begin position="12"/>
        <end position="31"/>
    </location>
</feature>
<dbReference type="InterPro" id="IPR002656">
    <property type="entry name" value="Acyl_transf_3_dom"/>
</dbReference>
<evidence type="ECO:0000313" key="5">
    <source>
        <dbReference type="Proteomes" id="UP000199360"/>
    </source>
</evidence>
<keyword evidence="2" id="KW-0472">Membrane</keyword>
<feature type="transmembrane region" description="Helical" evidence="2">
    <location>
        <begin position="242"/>
        <end position="266"/>
    </location>
</feature>
<sequence length="397" mass="40500">MSRDPVVDALRAVAIGGVVLGHWLVTALVVGQDGTLATASPLATMPALAPASWVLQTLGLFFFAAGYASTRSSDRHGTARRLGRLLRPTLALLGVGATLLLSAIVLGVPDATLSVALTLAVSPLWFLLPLLAFSVSAGPLRSAVRRWGPLRCAGTAAAVVAALDLAGGALPGRLPAAVLAAWSVPWLLGVAHADGRLTGRRAGAALAVTGAVGIAAAIAAGYPVSAVGVPGAATSNLHPPSLFAVALAVAQVGFAVLLRPALAGLLSRPAVAGAVTAVNRRAVRIYLWHQPVLVGVTALLAHLALLPGLHTAPTGPGWLFARLCWLPVLAAVLALVTGARTAPDGPPGRAARALPVYADRCLRADVRPRSGPRRPQEVIAVRDSDPPSRGRAHRQPR</sequence>
<keyword evidence="4" id="KW-0808">Transferase</keyword>
<evidence type="ECO:0000256" key="2">
    <source>
        <dbReference type="SAM" id="Phobius"/>
    </source>
</evidence>
<evidence type="ECO:0000313" key="4">
    <source>
        <dbReference type="EMBL" id="SCG69142.1"/>
    </source>
</evidence>
<dbReference type="Proteomes" id="UP000199360">
    <property type="component" value="Unassembled WGS sequence"/>
</dbReference>
<feature type="transmembrane region" description="Helical" evidence="2">
    <location>
        <begin position="150"/>
        <end position="168"/>
    </location>
</feature>
<feature type="transmembrane region" description="Helical" evidence="2">
    <location>
        <begin position="90"/>
        <end position="109"/>
    </location>
</feature>
<dbReference type="Pfam" id="PF01757">
    <property type="entry name" value="Acyl_transf_3"/>
    <property type="match status" value="1"/>
</dbReference>
<feature type="domain" description="Acyltransferase 3" evidence="3">
    <location>
        <begin position="7"/>
        <end position="334"/>
    </location>
</feature>
<reference evidence="5" key="1">
    <citation type="submission" date="2016-06" db="EMBL/GenBank/DDBJ databases">
        <authorList>
            <person name="Varghese N."/>
            <person name="Submissions Spin"/>
        </authorList>
    </citation>
    <scope>NUCLEOTIDE SEQUENCE [LARGE SCALE GENOMIC DNA]</scope>
    <source>
        <strain evidence="5">DSM 45647</strain>
    </source>
</reference>
<feature type="transmembrane region" description="Helical" evidence="2">
    <location>
        <begin position="115"/>
        <end position="138"/>
    </location>
</feature>
<evidence type="ECO:0000256" key="1">
    <source>
        <dbReference type="SAM" id="MobiDB-lite"/>
    </source>
</evidence>
<keyword evidence="5" id="KW-1185">Reference proteome</keyword>
<proteinExistence type="predicted"/>
<keyword evidence="2" id="KW-0812">Transmembrane</keyword>
<dbReference type="RefSeq" id="WP_091066764.1">
    <property type="nucleotide sequence ID" value="NZ_FMDM01000010.1"/>
</dbReference>
<feature type="transmembrane region" description="Helical" evidence="2">
    <location>
        <begin position="318"/>
        <end position="339"/>
    </location>
</feature>
<feature type="region of interest" description="Disordered" evidence="1">
    <location>
        <begin position="365"/>
        <end position="397"/>
    </location>
</feature>
<feature type="transmembrane region" description="Helical" evidence="2">
    <location>
        <begin position="174"/>
        <end position="191"/>
    </location>
</feature>
<accession>A0A1C5JF13</accession>
<feature type="transmembrane region" description="Helical" evidence="2">
    <location>
        <begin position="51"/>
        <end position="69"/>
    </location>
</feature>
<gene>
    <name evidence="4" type="ORF">GA0070213_110200</name>
</gene>
<feature type="transmembrane region" description="Helical" evidence="2">
    <location>
        <begin position="203"/>
        <end position="222"/>
    </location>
</feature>
<dbReference type="STRING" id="745366.GA0070213_110200"/>
<dbReference type="OrthoDB" id="8206682at2"/>
<dbReference type="GO" id="GO:0016747">
    <property type="term" value="F:acyltransferase activity, transferring groups other than amino-acyl groups"/>
    <property type="evidence" value="ECO:0007669"/>
    <property type="project" value="InterPro"/>
</dbReference>
<dbReference type="AlphaFoldDB" id="A0A1C5JF13"/>
<feature type="compositionally biased region" description="Basic and acidic residues" evidence="1">
    <location>
        <begin position="365"/>
        <end position="388"/>
    </location>
</feature>
<protein>
    <submittedName>
        <fullName evidence="4">Acyltransferase family protein</fullName>
    </submittedName>
</protein>
<dbReference type="EMBL" id="FMDM01000010">
    <property type="protein sequence ID" value="SCG69142.1"/>
    <property type="molecule type" value="Genomic_DNA"/>
</dbReference>
<evidence type="ECO:0000259" key="3">
    <source>
        <dbReference type="Pfam" id="PF01757"/>
    </source>
</evidence>
<keyword evidence="4" id="KW-0012">Acyltransferase</keyword>
<feature type="transmembrane region" description="Helical" evidence="2">
    <location>
        <begin position="286"/>
        <end position="306"/>
    </location>
</feature>
<organism evidence="4 5">
    <name type="scientific">Micromonospora humi</name>
    <dbReference type="NCBI Taxonomy" id="745366"/>
    <lineage>
        <taxon>Bacteria</taxon>
        <taxon>Bacillati</taxon>
        <taxon>Actinomycetota</taxon>
        <taxon>Actinomycetes</taxon>
        <taxon>Micromonosporales</taxon>
        <taxon>Micromonosporaceae</taxon>
        <taxon>Micromonospora</taxon>
    </lineage>
</organism>